<reference evidence="1" key="1">
    <citation type="submission" date="2016-12" db="EMBL/GenBank/DDBJ databases">
        <authorList>
            <person name="Moulin L."/>
        </authorList>
    </citation>
    <scope>NUCLEOTIDE SEQUENCE [LARGE SCALE GENOMIC DNA]</scope>
    <source>
        <strain evidence="1">STM 7183</strain>
    </source>
</reference>
<keyword evidence="2" id="KW-1185">Reference proteome</keyword>
<evidence type="ECO:0000313" key="2">
    <source>
        <dbReference type="Proteomes" id="UP000195569"/>
    </source>
</evidence>
<dbReference type="AlphaFoldDB" id="A0A1N7RM89"/>
<organism evidence="1 2">
    <name type="scientific">Paraburkholderia piptadeniae</name>
    <dbReference type="NCBI Taxonomy" id="1701573"/>
    <lineage>
        <taxon>Bacteria</taxon>
        <taxon>Pseudomonadati</taxon>
        <taxon>Pseudomonadota</taxon>
        <taxon>Betaproteobacteria</taxon>
        <taxon>Burkholderiales</taxon>
        <taxon>Burkholderiaceae</taxon>
        <taxon>Paraburkholderia</taxon>
    </lineage>
</organism>
<evidence type="ECO:0000313" key="1">
    <source>
        <dbReference type="EMBL" id="SIT36222.1"/>
    </source>
</evidence>
<protein>
    <submittedName>
        <fullName evidence="1">Uncharacterized protein</fullName>
    </submittedName>
</protein>
<proteinExistence type="predicted"/>
<comment type="caution">
    <text evidence="1">The sequence shown here is derived from an EMBL/GenBank/DDBJ whole genome shotgun (WGS) entry which is preliminary data.</text>
</comment>
<sequence length="28" mass="3394">MDFAIRVVIVAQLRVYVNFTNHNLFYYS</sequence>
<dbReference type="EMBL" id="CYGY02000008">
    <property type="protein sequence ID" value="SIT36222.1"/>
    <property type="molecule type" value="Genomic_DNA"/>
</dbReference>
<gene>
    <name evidence="1" type="ORF">BN2476_80119</name>
</gene>
<name>A0A1N7RM89_9BURK</name>
<accession>A0A1N7RM89</accession>
<dbReference type="Proteomes" id="UP000195569">
    <property type="component" value="Unassembled WGS sequence"/>
</dbReference>